<dbReference type="Gene3D" id="3.40.50.10140">
    <property type="entry name" value="Toll/interleukin-1 receptor homology (TIR) domain"/>
    <property type="match status" value="1"/>
</dbReference>
<dbReference type="Pfam" id="PF13676">
    <property type="entry name" value="TIR_2"/>
    <property type="match status" value="1"/>
</dbReference>
<sequence length="505" mass="54514">MAFTLRPTAGQNWHMTGQFGSPADAAHFLISYSPADERWATWIAWELECAGYRTILQAWDFVAGTNFIEFMDRAICESIAVIAVLSPNYVRSRYGRLEWQAAFRSAPDDPQRRLITVRIEDFDPEGLLATITYVDLVGAADERDARRRLLRRVGEAMRGRAKPTAGPGFPAGPAVGPGDDELPAGQPPPQIAAHHPRLRLRHPPTYPPQRSTGHAADTEVTLLHLPGPRFARQPCAGPAPRQRAKELLDAVGSGVDRLLATGGTGPDALLISGDLTAAGGIREFDEALAFLARLRDVLDLDAGRIAVVPGPHDVNHAACRAYFASCEADEVRPQPPYWDKWRHYFRFFTELYDGVDGPTFDRHRPWSVFEMPELNLVVAGINSTMAESHLPDGHHGLVGAAQAHWFARRLDRYRSGGWLTAGLIGHPAASDAVRDHDSVAALLTPRLHLLVSPPPGCGGDAVSVGAGPTFIRLSTAAADGSGAADDVRSRVIAAGPGDGSPGGRP</sequence>
<accession>A0A1C4ZQL5</accession>
<evidence type="ECO:0000256" key="1">
    <source>
        <dbReference type="SAM" id="MobiDB-lite"/>
    </source>
</evidence>
<proteinExistence type="predicted"/>
<name>A0A1C4ZQL5_9ACTN</name>
<reference evidence="4" key="1">
    <citation type="submission" date="2016-06" db="EMBL/GenBank/DDBJ databases">
        <authorList>
            <person name="Varghese N."/>
            <person name="Submissions Spin"/>
        </authorList>
    </citation>
    <scope>NUCLEOTIDE SEQUENCE [LARGE SCALE GENOMIC DNA]</scope>
    <source>
        <strain evidence="4">DSM 43168</strain>
    </source>
</reference>
<dbReference type="GO" id="GO:0007165">
    <property type="term" value="P:signal transduction"/>
    <property type="evidence" value="ECO:0007669"/>
    <property type="project" value="InterPro"/>
</dbReference>
<dbReference type="InterPro" id="IPR035897">
    <property type="entry name" value="Toll_tir_struct_dom_sf"/>
</dbReference>
<dbReference type="SUPFAM" id="SSF52200">
    <property type="entry name" value="Toll/Interleukin receptor TIR domain"/>
    <property type="match status" value="1"/>
</dbReference>
<dbReference type="PROSITE" id="PS50104">
    <property type="entry name" value="TIR"/>
    <property type="match status" value="1"/>
</dbReference>
<evidence type="ECO:0000313" key="3">
    <source>
        <dbReference type="EMBL" id="SCF35051.1"/>
    </source>
</evidence>
<evidence type="ECO:0000313" key="4">
    <source>
        <dbReference type="Proteomes" id="UP000183585"/>
    </source>
</evidence>
<feature type="compositionally biased region" description="Low complexity" evidence="1">
    <location>
        <begin position="162"/>
        <end position="177"/>
    </location>
</feature>
<dbReference type="SUPFAM" id="SSF56300">
    <property type="entry name" value="Metallo-dependent phosphatases"/>
    <property type="match status" value="1"/>
</dbReference>
<dbReference type="InterPro" id="IPR000157">
    <property type="entry name" value="TIR_dom"/>
</dbReference>
<gene>
    <name evidence="3" type="ORF">GA0070563_109100</name>
</gene>
<dbReference type="SMART" id="SM00255">
    <property type="entry name" value="TIR"/>
    <property type="match status" value="1"/>
</dbReference>
<dbReference type="Proteomes" id="UP000183585">
    <property type="component" value="Unassembled WGS sequence"/>
</dbReference>
<dbReference type="EMBL" id="FMCT01000009">
    <property type="protein sequence ID" value="SCF35051.1"/>
    <property type="molecule type" value="Genomic_DNA"/>
</dbReference>
<evidence type="ECO:0000259" key="2">
    <source>
        <dbReference type="PROSITE" id="PS50104"/>
    </source>
</evidence>
<dbReference type="InterPro" id="IPR029052">
    <property type="entry name" value="Metallo-depent_PP-like"/>
</dbReference>
<dbReference type="AlphaFoldDB" id="A0A1C4ZQL5"/>
<dbReference type="Gene3D" id="3.60.21.10">
    <property type="match status" value="1"/>
</dbReference>
<feature type="domain" description="TIR" evidence="2">
    <location>
        <begin position="24"/>
        <end position="157"/>
    </location>
</feature>
<protein>
    <submittedName>
        <fullName evidence="3">Calcineurin-like phosphoesterase</fullName>
    </submittedName>
</protein>
<keyword evidence="4" id="KW-1185">Reference proteome</keyword>
<feature type="region of interest" description="Disordered" evidence="1">
    <location>
        <begin position="157"/>
        <end position="197"/>
    </location>
</feature>
<organism evidence="3 4">
    <name type="scientific">Micromonospora carbonacea</name>
    <dbReference type="NCBI Taxonomy" id="47853"/>
    <lineage>
        <taxon>Bacteria</taxon>
        <taxon>Bacillati</taxon>
        <taxon>Actinomycetota</taxon>
        <taxon>Actinomycetes</taxon>
        <taxon>Micromonosporales</taxon>
        <taxon>Micromonosporaceae</taxon>
        <taxon>Micromonospora</taxon>
    </lineage>
</organism>